<organism evidence="2 3">
    <name type="scientific">Flavobacterium fontis</name>
    <dbReference type="NCBI Taxonomy" id="1124188"/>
    <lineage>
        <taxon>Bacteria</taxon>
        <taxon>Pseudomonadati</taxon>
        <taxon>Bacteroidota</taxon>
        <taxon>Flavobacteriia</taxon>
        <taxon>Flavobacteriales</taxon>
        <taxon>Flavobacteriaceae</taxon>
        <taxon>Flavobacterium</taxon>
    </lineage>
</organism>
<dbReference type="GO" id="GO:0003755">
    <property type="term" value="F:peptidyl-prolyl cis-trans isomerase activity"/>
    <property type="evidence" value="ECO:0007669"/>
    <property type="project" value="InterPro"/>
</dbReference>
<evidence type="ECO:0000256" key="1">
    <source>
        <dbReference type="SAM" id="SignalP"/>
    </source>
</evidence>
<dbReference type="Proteomes" id="UP000184147">
    <property type="component" value="Unassembled WGS sequence"/>
</dbReference>
<gene>
    <name evidence="2" type="ORF">SAMN05444377_11929</name>
</gene>
<dbReference type="PROSITE" id="PS51257">
    <property type="entry name" value="PROKAR_LIPOPROTEIN"/>
    <property type="match status" value="1"/>
</dbReference>
<evidence type="ECO:0000313" key="3">
    <source>
        <dbReference type="Proteomes" id="UP000184147"/>
    </source>
</evidence>
<dbReference type="EMBL" id="FQVQ01000019">
    <property type="protein sequence ID" value="SHF78272.1"/>
    <property type="molecule type" value="Genomic_DNA"/>
</dbReference>
<keyword evidence="1" id="KW-0732">Signal</keyword>
<dbReference type="OrthoDB" id="1424215at2"/>
<dbReference type="InterPro" id="IPR046357">
    <property type="entry name" value="PPIase_dom_sf"/>
</dbReference>
<evidence type="ECO:0000313" key="2">
    <source>
        <dbReference type="EMBL" id="SHF78272.1"/>
    </source>
</evidence>
<dbReference type="SUPFAM" id="SSF54534">
    <property type="entry name" value="FKBP-like"/>
    <property type="match status" value="1"/>
</dbReference>
<dbReference type="AlphaFoldDB" id="A0A1M5EGU6"/>
<name>A0A1M5EGU6_9FLAO</name>
<feature type="chain" id="PRO_5012883623" description="Peptidylprolyl isomerase" evidence="1">
    <location>
        <begin position="22"/>
        <end position="337"/>
    </location>
</feature>
<reference evidence="2 3" key="1">
    <citation type="submission" date="2016-11" db="EMBL/GenBank/DDBJ databases">
        <authorList>
            <person name="Jaros S."/>
            <person name="Januszkiewicz K."/>
            <person name="Wedrychowicz H."/>
        </authorList>
    </citation>
    <scope>NUCLEOTIDE SEQUENCE [LARGE SCALE GENOMIC DNA]</scope>
    <source>
        <strain evidence="2 3">DSM 25660</strain>
    </source>
</reference>
<dbReference type="STRING" id="1124188.SAMN05444377_11929"/>
<dbReference type="Gene3D" id="3.10.50.40">
    <property type="match status" value="1"/>
</dbReference>
<feature type="signal peptide" evidence="1">
    <location>
        <begin position="1"/>
        <end position="21"/>
    </location>
</feature>
<dbReference type="RefSeq" id="WP_073365181.1">
    <property type="nucleotide sequence ID" value="NZ_FQVQ01000019.1"/>
</dbReference>
<keyword evidence="3" id="KW-1185">Reference proteome</keyword>
<protein>
    <recommendedName>
        <fullName evidence="4">Peptidylprolyl isomerase</fullName>
    </recommendedName>
</protein>
<accession>A0A1M5EGU6</accession>
<sequence length="337" mass="38390">MRFKIFTLWALALAFMGTSCSKDGTSTTPIRDRAEQYATDIAAIDDFLDTHYMEVNPTTFDVEFYEIPENGTQTSIRNQTQYPLRDTLIAQDDINYKLYFIKFREGTQKRPTQVDSVHVAYKGIELNLDVFDQAVTPNWFALESLIPGWGHVFPNFKSGTYTTVPGQPIQFDNYGAGVMFLPSGLGYYNNATTNIPAYSPIIFSFKLIEVRYRDHDRDGILSRDERAFPLTNWSDNPKDYDSDGDERANMVDIDDDNDSYLTKFERSYVVNGVTYYYPFNGAAVDDPTTPNVDERRGIPRKFTGPVVNGVATPVEEDFTAPNRLRRHLDNTVTNVNP</sequence>
<evidence type="ECO:0008006" key="4">
    <source>
        <dbReference type="Google" id="ProtNLM"/>
    </source>
</evidence>
<proteinExistence type="predicted"/>